<evidence type="ECO:0000256" key="4">
    <source>
        <dbReference type="ARBA" id="ARBA00022692"/>
    </source>
</evidence>
<comment type="subcellular location">
    <subcellularLocation>
        <location evidence="1">Cell membrane</location>
        <topology evidence="1">Single-pass membrane protein</topology>
    </subcellularLocation>
</comment>
<name>A0A1I2XHP8_9BACT</name>
<dbReference type="EMBL" id="FOPC01000019">
    <property type="protein sequence ID" value="SFH13024.1"/>
    <property type="molecule type" value="Genomic_DNA"/>
</dbReference>
<dbReference type="GO" id="GO:0016746">
    <property type="term" value="F:acyltransferase activity"/>
    <property type="evidence" value="ECO:0007669"/>
    <property type="project" value="UniProtKB-KW"/>
</dbReference>
<accession>A0A1I2XHP8</accession>
<evidence type="ECO:0000256" key="3">
    <source>
        <dbReference type="ARBA" id="ARBA00022679"/>
    </source>
</evidence>
<gene>
    <name evidence="14" type="ORF">SAMN04487988_11912</name>
</gene>
<keyword evidence="4 13" id="KW-0812">Transmembrane</keyword>
<protein>
    <recommendedName>
        <fullName evidence="11">Glycosyl-4,4'-diaponeurosporenoate acyltransferase</fullName>
    </recommendedName>
</protein>
<keyword evidence="3" id="KW-0808">Transferase</keyword>
<dbReference type="Proteomes" id="UP000199642">
    <property type="component" value="Unassembled WGS sequence"/>
</dbReference>
<keyword evidence="15" id="KW-1185">Reference proteome</keyword>
<evidence type="ECO:0000256" key="10">
    <source>
        <dbReference type="ARBA" id="ARBA00023603"/>
    </source>
</evidence>
<dbReference type="AlphaFoldDB" id="A0A1I2XHP8"/>
<evidence type="ECO:0000256" key="8">
    <source>
        <dbReference type="ARBA" id="ARBA00023315"/>
    </source>
</evidence>
<keyword evidence="5" id="KW-0732">Signal</keyword>
<evidence type="ECO:0000256" key="9">
    <source>
        <dbReference type="ARBA" id="ARBA00023588"/>
    </source>
</evidence>
<organism evidence="14 15">
    <name type="scientific">Algoriphagus hitonicola</name>
    <dbReference type="NCBI Taxonomy" id="435880"/>
    <lineage>
        <taxon>Bacteria</taxon>
        <taxon>Pseudomonadati</taxon>
        <taxon>Bacteroidota</taxon>
        <taxon>Cytophagia</taxon>
        <taxon>Cytophagales</taxon>
        <taxon>Cyclobacteriaceae</taxon>
        <taxon>Algoriphagus</taxon>
    </lineage>
</organism>
<keyword evidence="7 13" id="KW-0472">Membrane</keyword>
<evidence type="ECO:0000256" key="11">
    <source>
        <dbReference type="ARBA" id="ARBA00023667"/>
    </source>
</evidence>
<evidence type="ECO:0000256" key="13">
    <source>
        <dbReference type="SAM" id="Phobius"/>
    </source>
</evidence>
<dbReference type="GO" id="GO:0005886">
    <property type="term" value="C:plasma membrane"/>
    <property type="evidence" value="ECO:0007669"/>
    <property type="project" value="UniProtKB-SubCell"/>
</dbReference>
<feature type="transmembrane region" description="Helical" evidence="13">
    <location>
        <begin position="89"/>
        <end position="109"/>
    </location>
</feature>
<keyword evidence="8" id="KW-0012">Acyltransferase</keyword>
<dbReference type="UniPathway" id="UPA00029">
    <property type="reaction ID" value="UER00560"/>
</dbReference>
<evidence type="ECO:0000256" key="2">
    <source>
        <dbReference type="ARBA" id="ARBA00022475"/>
    </source>
</evidence>
<reference evidence="15" key="1">
    <citation type="submission" date="2016-10" db="EMBL/GenBank/DDBJ databases">
        <authorList>
            <person name="Varghese N."/>
            <person name="Submissions S."/>
        </authorList>
    </citation>
    <scope>NUCLEOTIDE SEQUENCE [LARGE SCALE GENOMIC DNA]</scope>
    <source>
        <strain evidence="15">DSM 19315</strain>
    </source>
</reference>
<dbReference type="InterPro" id="IPR044021">
    <property type="entry name" value="CrtO"/>
</dbReference>
<feature type="transmembrane region" description="Helical" evidence="13">
    <location>
        <begin position="138"/>
        <end position="156"/>
    </location>
</feature>
<keyword evidence="2" id="KW-1003">Cell membrane</keyword>
<comment type="function">
    <text evidence="12">Catalyzes the acylation of glycosyl-4,4'-diaponeurosporenoate, i.e. the esterification of glucose at the C6'' position with the carboxyl group of the C(15) fatty acid 12-methyltetradecanoic acid, to yield staphyloxanthin. This is the last step in the biosynthesis of this orange pigment, present in most staphylococci strains.</text>
</comment>
<feature type="transmembrane region" description="Helical" evidence="13">
    <location>
        <begin position="162"/>
        <end position="180"/>
    </location>
</feature>
<evidence type="ECO:0000256" key="7">
    <source>
        <dbReference type="ARBA" id="ARBA00023136"/>
    </source>
</evidence>
<proteinExistence type="inferred from homology"/>
<evidence type="ECO:0000256" key="6">
    <source>
        <dbReference type="ARBA" id="ARBA00022989"/>
    </source>
</evidence>
<feature type="transmembrane region" description="Helical" evidence="13">
    <location>
        <begin position="43"/>
        <end position="69"/>
    </location>
</feature>
<keyword evidence="6 13" id="KW-1133">Transmembrane helix</keyword>
<evidence type="ECO:0000256" key="5">
    <source>
        <dbReference type="ARBA" id="ARBA00022729"/>
    </source>
</evidence>
<comment type="pathway">
    <text evidence="9">Carotenoid biosynthesis; staphyloxanthin biosynthesis; staphyloxanthin from farnesyl diphosphate: step 5/5.</text>
</comment>
<evidence type="ECO:0000256" key="1">
    <source>
        <dbReference type="ARBA" id="ARBA00004162"/>
    </source>
</evidence>
<feature type="transmembrane region" description="Helical" evidence="13">
    <location>
        <begin position="14"/>
        <end position="31"/>
    </location>
</feature>
<sequence length="200" mass="23644">MYFLFILNDMVKKLLLSFASIFLAYRSLELFRFLEMTNPIQFSWLGVFAVSFALNLFITGVYALLGFAFRTNRILPNSYYKIKNSENLALIYQVLGVEYFKLLLLKFFWGKEKNRKKYFNGTKTGIENFDTQTRQSEFGHLAAFITIEILTFYLLIKGYALIFLLTTVINVIGNLYPIILQRSHRVQIERLRLVLEKRRR</sequence>
<dbReference type="Pfam" id="PF18927">
    <property type="entry name" value="CrtO"/>
    <property type="match status" value="1"/>
</dbReference>
<evidence type="ECO:0000256" key="12">
    <source>
        <dbReference type="ARBA" id="ARBA00025324"/>
    </source>
</evidence>
<evidence type="ECO:0000313" key="14">
    <source>
        <dbReference type="EMBL" id="SFH13024.1"/>
    </source>
</evidence>
<dbReference type="STRING" id="435880.SAMN04487988_11912"/>
<comment type="similarity">
    <text evidence="10">Belongs to the acyltransferase CrtO family.</text>
</comment>
<evidence type="ECO:0000313" key="15">
    <source>
        <dbReference type="Proteomes" id="UP000199642"/>
    </source>
</evidence>